<evidence type="ECO:0000256" key="3">
    <source>
        <dbReference type="ARBA" id="ARBA00022801"/>
    </source>
</evidence>
<evidence type="ECO:0000256" key="4">
    <source>
        <dbReference type="ARBA" id="ARBA00022963"/>
    </source>
</evidence>
<sequence length="373" mass="41802">MDGYMLTTFRIPGGRISPARSGKPSVLLLHGMGSWSEAWIALPNDKNLVSIGLKMGLLAYMLADAGWDVWLGNNRGSSYSNGHTSLNSAFEPYWNFSWHEMGIYDLPTIVDQAIAVSGNEKIFVIGHSQGGVEVLVGTSEIPELNDKIHAAYLMAPAAFLGGAYDPFFGALLPIVNTPLEDVLYAVLRGRLQRRNPRILSTIFGIQPHALCQPRAIRCGLCDQYLLGLYSFNPTQMNYTNIPRIMAKLFDVENIKSDIHFGQNILSCMFRKYDYGSSENQRRYGSVDPPDYNLEQIRTPVYLLWAEQDTLITPPDIQRLASRLSPSTLREVIRVEDDTFNHGDFALARDANILVYRPLIEKMNAFWNEVSSSA</sequence>
<dbReference type="PIRSF" id="PIRSF000862">
    <property type="entry name" value="Steryl_ester_lip"/>
    <property type="match status" value="1"/>
</dbReference>
<feature type="active site" description="Nucleophile" evidence="8">
    <location>
        <position position="128"/>
    </location>
</feature>
<keyword evidence="5" id="KW-0443">Lipid metabolism</keyword>
<dbReference type="AlphaFoldDB" id="A0A1D2N7E4"/>
<dbReference type="InterPro" id="IPR000073">
    <property type="entry name" value="AB_hydrolase_1"/>
</dbReference>
<organism evidence="10 11">
    <name type="scientific">Orchesella cincta</name>
    <name type="common">Springtail</name>
    <name type="synonym">Podura cincta</name>
    <dbReference type="NCBI Taxonomy" id="48709"/>
    <lineage>
        <taxon>Eukaryota</taxon>
        <taxon>Metazoa</taxon>
        <taxon>Ecdysozoa</taxon>
        <taxon>Arthropoda</taxon>
        <taxon>Hexapoda</taxon>
        <taxon>Collembola</taxon>
        <taxon>Entomobryomorpha</taxon>
        <taxon>Entomobryoidea</taxon>
        <taxon>Orchesellidae</taxon>
        <taxon>Orchesellinae</taxon>
        <taxon>Orchesella</taxon>
    </lineage>
</organism>
<evidence type="ECO:0000313" key="10">
    <source>
        <dbReference type="EMBL" id="ODN01190.1"/>
    </source>
</evidence>
<dbReference type="PANTHER" id="PTHR11005">
    <property type="entry name" value="LYSOSOMAL ACID LIPASE-RELATED"/>
    <property type="match status" value="1"/>
</dbReference>
<name>A0A1D2N7E4_ORCCI</name>
<dbReference type="FunFam" id="3.40.50.1820:FF:000057">
    <property type="entry name" value="Lipase"/>
    <property type="match status" value="1"/>
</dbReference>
<evidence type="ECO:0000256" key="6">
    <source>
        <dbReference type="ARBA" id="ARBA00023180"/>
    </source>
</evidence>
<proteinExistence type="inferred from homology"/>
<accession>A0A1D2N7E4</accession>
<keyword evidence="11" id="KW-1185">Reference proteome</keyword>
<evidence type="ECO:0000313" key="11">
    <source>
        <dbReference type="Proteomes" id="UP000094527"/>
    </source>
</evidence>
<feature type="active site" description="Charge relay system" evidence="8">
    <location>
        <position position="308"/>
    </location>
</feature>
<gene>
    <name evidence="10" type="ORF">Ocin01_05491</name>
</gene>
<dbReference type="Gene3D" id="3.40.50.1820">
    <property type="entry name" value="alpha/beta hydrolase"/>
    <property type="match status" value="1"/>
</dbReference>
<keyword evidence="2" id="KW-0732">Signal</keyword>
<feature type="active site" description="Charge relay system" evidence="8">
    <location>
        <position position="341"/>
    </location>
</feature>
<dbReference type="OrthoDB" id="9974421at2759"/>
<evidence type="ECO:0000256" key="8">
    <source>
        <dbReference type="PIRSR" id="PIRSR000862-1"/>
    </source>
</evidence>
<keyword evidence="3 7" id="KW-0378">Hydrolase</keyword>
<dbReference type="InterPro" id="IPR029058">
    <property type="entry name" value="AB_hydrolase_fold"/>
</dbReference>
<feature type="domain" description="AB hydrolase-1" evidence="9">
    <location>
        <begin position="24"/>
        <end position="158"/>
    </location>
</feature>
<dbReference type="InterPro" id="IPR025483">
    <property type="entry name" value="Lipase_euk"/>
</dbReference>
<comment type="similarity">
    <text evidence="1 7">Belongs to the AB hydrolase superfamily. Lipase family.</text>
</comment>
<evidence type="ECO:0000256" key="7">
    <source>
        <dbReference type="PIRNR" id="PIRNR000862"/>
    </source>
</evidence>
<evidence type="ECO:0000256" key="1">
    <source>
        <dbReference type="ARBA" id="ARBA00010701"/>
    </source>
</evidence>
<dbReference type="SUPFAM" id="SSF53474">
    <property type="entry name" value="alpha/beta-Hydrolases"/>
    <property type="match status" value="1"/>
</dbReference>
<dbReference type="STRING" id="48709.A0A1D2N7E4"/>
<evidence type="ECO:0000256" key="2">
    <source>
        <dbReference type="ARBA" id="ARBA00022729"/>
    </source>
</evidence>
<keyword evidence="4 7" id="KW-0442">Lipid degradation</keyword>
<reference evidence="10 11" key="1">
    <citation type="journal article" date="2016" name="Genome Biol. Evol.">
        <title>Gene Family Evolution Reflects Adaptation to Soil Environmental Stressors in the Genome of the Collembolan Orchesella cincta.</title>
        <authorList>
            <person name="Faddeeva-Vakhrusheva A."/>
            <person name="Derks M.F."/>
            <person name="Anvar S.Y."/>
            <person name="Agamennone V."/>
            <person name="Suring W."/>
            <person name="Smit S."/>
            <person name="van Straalen N.M."/>
            <person name="Roelofs D."/>
        </authorList>
    </citation>
    <scope>NUCLEOTIDE SEQUENCE [LARGE SCALE GENOMIC DNA]</scope>
    <source>
        <tissue evidence="10">Mixed pool</tissue>
    </source>
</reference>
<keyword evidence="6" id="KW-0325">Glycoprotein</keyword>
<evidence type="ECO:0000256" key="5">
    <source>
        <dbReference type="ARBA" id="ARBA00023098"/>
    </source>
</evidence>
<dbReference type="Proteomes" id="UP000094527">
    <property type="component" value="Unassembled WGS sequence"/>
</dbReference>
<comment type="caution">
    <text evidence="10">The sequence shown here is derived from an EMBL/GenBank/DDBJ whole genome shotgun (WGS) entry which is preliminary data.</text>
</comment>
<dbReference type="OMA" id="WSEAWIA"/>
<dbReference type="GO" id="GO:0016788">
    <property type="term" value="F:hydrolase activity, acting on ester bonds"/>
    <property type="evidence" value="ECO:0007669"/>
    <property type="project" value="InterPro"/>
</dbReference>
<dbReference type="GO" id="GO:0016042">
    <property type="term" value="P:lipid catabolic process"/>
    <property type="evidence" value="ECO:0007669"/>
    <property type="project" value="UniProtKB-KW"/>
</dbReference>
<dbReference type="Pfam" id="PF00561">
    <property type="entry name" value="Abhydrolase_1"/>
    <property type="match status" value="1"/>
</dbReference>
<evidence type="ECO:0000259" key="9">
    <source>
        <dbReference type="Pfam" id="PF00561"/>
    </source>
</evidence>
<dbReference type="EMBL" id="LJIJ01000167">
    <property type="protein sequence ID" value="ODN01190.1"/>
    <property type="molecule type" value="Genomic_DNA"/>
</dbReference>
<protein>
    <recommendedName>
        <fullName evidence="7">Lipase</fullName>
    </recommendedName>
</protein>